<evidence type="ECO:0000256" key="3">
    <source>
        <dbReference type="ARBA" id="ARBA00022840"/>
    </source>
</evidence>
<protein>
    <submittedName>
        <fullName evidence="8">S-DNA-T family DNA segregation ATPase FtsK/SpoIIIE</fullName>
    </submittedName>
</protein>
<dbReference type="Pfam" id="PF01580">
    <property type="entry name" value="FtsK_SpoIIIE"/>
    <property type="match status" value="2"/>
</dbReference>
<dbReference type="Proteomes" id="UP000291832">
    <property type="component" value="Unassembled WGS sequence"/>
</dbReference>
<feature type="region of interest" description="Disordered" evidence="5">
    <location>
        <begin position="177"/>
        <end position="205"/>
    </location>
</feature>
<reference evidence="8 9" key="1">
    <citation type="journal article" date="2015" name="Stand. Genomic Sci.">
        <title>Genomic Encyclopedia of Bacterial and Archaeal Type Strains, Phase III: the genomes of soil and plant-associated and newly described type strains.</title>
        <authorList>
            <person name="Whitman W.B."/>
            <person name="Woyke T."/>
            <person name="Klenk H.P."/>
            <person name="Zhou Y."/>
            <person name="Lilburn T.G."/>
            <person name="Beck B.J."/>
            <person name="De Vos P."/>
            <person name="Vandamme P."/>
            <person name="Eisen J.A."/>
            <person name="Garrity G."/>
            <person name="Hugenholtz P."/>
            <person name="Kyrpides N.C."/>
        </authorList>
    </citation>
    <scope>NUCLEOTIDE SEQUENCE [LARGE SCALE GENOMIC DNA]</scope>
    <source>
        <strain evidence="8 9">RF6</strain>
    </source>
</reference>
<gene>
    <name evidence="8" type="ORF">EV139_1616</name>
</gene>
<sequence>MRILIELGETSLTAELRRVTPNTTVRELLVKLGVELGLADELFLDGARVHQNTKLRALHLVEGSGLSNREPLPPVPARGWGVAVSAGRELHGPVAVPTAGRVTVGRSPHADLRVNSAAVSWQHCTLELERDGVRIRDVGSTNGTVVEGVHIDAGGAHITSESTVLIGGAVLRVSRERAPGRPGASGATGQRTAPTTPFNRPPRPTPGFVVNPVSLPVPQEVPAAPAFNLVTVAVPFLIACVLVLTLGDLRYALFAVLSPVMAVGMQLEQRRRRAHQLRAEDERFGEELTAFRAALAAEVRSELARRRALAPDPAQMLGVPQLPSPQLWERRSESPDFLHVHLGVGDVPWRPPLAQAHPERAEPRVQRILDAVVLPAAPVIANLSNAGVIGVVGDRSTALALSRSLVVQAAVQSGPADLTVVVCCDSDRAAAWEWAGWLPQTRAPGSGPVHRWLSKDSETSDALIRALLSSFDGGAPPAVLAVIDSESLTAGRDSPARALLGLGREQRAPSPHAPSSPTQASGIVVAATADQLPAACTAVIEVRADATATVHGIGAHSPDEPVLVAGVSVREAADCARRLARFDDPELRETAGNLPGRIRLADLLGAGSIDQSFVRRRWAEAGSPSTPIGVSACGTLSIDIVADGPHGLVGGTTGSGKSEFLRTLVTGLAARTAPTALNFILIDFKGGAAFAACERLPHTIGTVTNLDEQLANRALRALQAELERRQRLFTEAGPDVDSLPAYLATGPAEPLPRLLLVIDEFAMLAKDFPEVLDALVSIAAVGRTLGVHMLLATQRPAGVVTEDILANTNLRVALRVQSREDSHNVIGVPEAAALSRADAGRAYVKRGQGDIVQTQTALVTGTPPVKDHAEIDVRVSDAFAATAAAPVPAETPEPGRATDLDLLITAIVEAHAAEGLPAPRAVWPEPLGARVRLSGYAHDPTSLRVGRGTPPQVGGTAGGTLRVGLADEPALQRQSSTGWHLGSGNLLLIGIPGSGTSTALASIALALAQTTAPHELDVMCLGWGTHDLSPLADLPHTTSYAGPEDGERRLRFVRWLGAEAHRRRAAGAPHRKTVVLIDGFSALREDLQDYAGQQLLDGLLRAYADGPNLGLHFAISVTRASAVPAVVDEITTQRWVFRLPDRQSYAALDIRGSDVPAALPGRCIELPARRQMHIATPDFGLRSAVAEAQLRWAQAPSKAHVVGDFPSVVAAPELAGSCEMSSEPKRIPVGIREDTLDPAVIELYEGEHLFISGPARSGKSSLLAALAAMMSTQSSAPATRIGHHGRPTPHHTGTPKLWGIFDRRSPLLDLDLHLDRVASGPSEVATLVEALAAEPGAIVLLVDDAERIADPDLRLESLLSAPPRELTVIAAGRNSELRSGYGHWTRLVRSSRAGVLLQPDIDFDGDLLSVRLPRDSPVTLTRGRGYLCVGGEITLIQGVSTPRGHGTGVQRRTGTG</sequence>
<feature type="domain" description="FtsK" evidence="7">
    <location>
        <begin position="625"/>
        <end position="823"/>
    </location>
</feature>
<evidence type="ECO:0000313" key="9">
    <source>
        <dbReference type="Proteomes" id="UP000291832"/>
    </source>
</evidence>
<feature type="binding site" evidence="4">
    <location>
        <begin position="990"/>
        <end position="997"/>
    </location>
    <ligand>
        <name>ATP</name>
        <dbReference type="ChEBI" id="CHEBI:30616"/>
    </ligand>
</feature>
<dbReference type="Gene3D" id="2.60.200.20">
    <property type="match status" value="1"/>
</dbReference>
<organism evidence="8 9">
    <name type="scientific">Leucobacter luti</name>
    <dbReference type="NCBI Taxonomy" id="340320"/>
    <lineage>
        <taxon>Bacteria</taxon>
        <taxon>Bacillati</taxon>
        <taxon>Actinomycetota</taxon>
        <taxon>Actinomycetes</taxon>
        <taxon>Micrococcales</taxon>
        <taxon>Microbacteriaceae</taxon>
        <taxon>Leucobacter</taxon>
    </lineage>
</organism>
<dbReference type="SMART" id="SM00240">
    <property type="entry name" value="FHA"/>
    <property type="match status" value="1"/>
</dbReference>
<evidence type="ECO:0000313" key="8">
    <source>
        <dbReference type="EMBL" id="RZT66187.1"/>
    </source>
</evidence>
<dbReference type="PROSITE" id="PS50901">
    <property type="entry name" value="FTSK"/>
    <property type="match status" value="2"/>
</dbReference>
<feature type="domain" description="FHA" evidence="6">
    <location>
        <begin position="102"/>
        <end position="151"/>
    </location>
</feature>
<evidence type="ECO:0000256" key="4">
    <source>
        <dbReference type="PROSITE-ProRule" id="PRU00289"/>
    </source>
</evidence>
<dbReference type="InterPro" id="IPR002543">
    <property type="entry name" value="FtsK_dom"/>
</dbReference>
<dbReference type="GO" id="GO:0003677">
    <property type="term" value="F:DNA binding"/>
    <property type="evidence" value="ECO:0007669"/>
    <property type="project" value="InterPro"/>
</dbReference>
<proteinExistence type="predicted"/>
<feature type="region of interest" description="Disordered" evidence="5">
    <location>
        <begin position="1277"/>
        <end position="1296"/>
    </location>
</feature>
<feature type="domain" description="FtsK" evidence="7">
    <location>
        <begin position="974"/>
        <end position="1146"/>
    </location>
</feature>
<keyword evidence="3 4" id="KW-0067">ATP-binding</keyword>
<dbReference type="CDD" id="cd00060">
    <property type="entry name" value="FHA"/>
    <property type="match status" value="1"/>
</dbReference>
<evidence type="ECO:0000259" key="6">
    <source>
        <dbReference type="PROSITE" id="PS50006"/>
    </source>
</evidence>
<keyword evidence="2 4" id="KW-0547">Nucleotide-binding</keyword>
<dbReference type="SMART" id="SM00382">
    <property type="entry name" value="AAA"/>
    <property type="match status" value="3"/>
</dbReference>
<dbReference type="Pfam" id="PF00498">
    <property type="entry name" value="FHA"/>
    <property type="match status" value="1"/>
</dbReference>
<keyword evidence="1" id="KW-0597">Phosphoprotein</keyword>
<accession>A0A4Q7TZZ6</accession>
<dbReference type="InterPro" id="IPR027417">
    <property type="entry name" value="P-loop_NTPase"/>
</dbReference>
<dbReference type="OrthoDB" id="9807790at2"/>
<dbReference type="PANTHER" id="PTHR22683:SF1">
    <property type="entry name" value="TYPE VII SECRETION SYSTEM PROTEIN ESSC"/>
    <property type="match status" value="1"/>
</dbReference>
<dbReference type="GO" id="GO:0005524">
    <property type="term" value="F:ATP binding"/>
    <property type="evidence" value="ECO:0007669"/>
    <property type="project" value="UniProtKB-UniRule"/>
</dbReference>
<dbReference type="InterPro" id="IPR008984">
    <property type="entry name" value="SMAD_FHA_dom_sf"/>
</dbReference>
<dbReference type="PANTHER" id="PTHR22683">
    <property type="entry name" value="SPORULATION PROTEIN RELATED"/>
    <property type="match status" value="1"/>
</dbReference>
<dbReference type="EMBL" id="SHKI01000004">
    <property type="protein sequence ID" value="RZT66187.1"/>
    <property type="molecule type" value="Genomic_DNA"/>
</dbReference>
<evidence type="ECO:0000256" key="5">
    <source>
        <dbReference type="SAM" id="MobiDB-lite"/>
    </source>
</evidence>
<keyword evidence="9" id="KW-1185">Reference proteome</keyword>
<comment type="caution">
    <text evidence="8">The sequence shown here is derived from an EMBL/GenBank/DDBJ whole genome shotgun (WGS) entry which is preliminary data.</text>
</comment>
<dbReference type="InterPro" id="IPR000253">
    <property type="entry name" value="FHA_dom"/>
</dbReference>
<name>A0A4Q7TZZ6_9MICO</name>
<evidence type="ECO:0000256" key="2">
    <source>
        <dbReference type="ARBA" id="ARBA00022741"/>
    </source>
</evidence>
<dbReference type="CDD" id="cd01127">
    <property type="entry name" value="TrwB_TraG_TraD_VirD4"/>
    <property type="match status" value="1"/>
</dbReference>
<dbReference type="SUPFAM" id="SSF49879">
    <property type="entry name" value="SMAD/FHA domain"/>
    <property type="match status" value="1"/>
</dbReference>
<dbReference type="InterPro" id="IPR050206">
    <property type="entry name" value="FtsK/SpoIIIE/SftA"/>
</dbReference>
<feature type="binding site" evidence="4">
    <location>
        <begin position="651"/>
        <end position="658"/>
    </location>
    <ligand>
        <name>ATP</name>
        <dbReference type="ChEBI" id="CHEBI:30616"/>
    </ligand>
</feature>
<dbReference type="PROSITE" id="PS50006">
    <property type="entry name" value="FHA_DOMAIN"/>
    <property type="match status" value="1"/>
</dbReference>
<evidence type="ECO:0000256" key="1">
    <source>
        <dbReference type="ARBA" id="ARBA00022553"/>
    </source>
</evidence>
<evidence type="ECO:0000259" key="7">
    <source>
        <dbReference type="PROSITE" id="PS50901"/>
    </source>
</evidence>
<dbReference type="InterPro" id="IPR003593">
    <property type="entry name" value="AAA+_ATPase"/>
</dbReference>
<dbReference type="Gene3D" id="3.40.50.300">
    <property type="entry name" value="P-loop containing nucleotide triphosphate hydrolases"/>
    <property type="match status" value="3"/>
</dbReference>
<dbReference type="SUPFAM" id="SSF52540">
    <property type="entry name" value="P-loop containing nucleoside triphosphate hydrolases"/>
    <property type="match status" value="3"/>
</dbReference>